<dbReference type="Pfam" id="PF00494">
    <property type="entry name" value="SQS_PSY"/>
    <property type="match status" value="1"/>
</dbReference>
<keyword evidence="2" id="KW-1185">Reference proteome</keyword>
<dbReference type="InterPro" id="IPR008949">
    <property type="entry name" value="Isoprenoid_synthase_dom_sf"/>
</dbReference>
<dbReference type="Proteomes" id="UP000238007">
    <property type="component" value="Unassembled WGS sequence"/>
</dbReference>
<accession>A0A2T0W1C5</accession>
<dbReference type="SUPFAM" id="SSF48576">
    <property type="entry name" value="Terpenoid synthases"/>
    <property type="match status" value="1"/>
</dbReference>
<reference evidence="1 2" key="1">
    <citation type="submission" date="2018-03" db="EMBL/GenBank/DDBJ databases">
        <title>Genomic Encyclopedia of Archaeal and Bacterial Type Strains, Phase II (KMG-II): from individual species to whole genera.</title>
        <authorList>
            <person name="Goeker M."/>
        </authorList>
    </citation>
    <scope>NUCLEOTIDE SEQUENCE [LARGE SCALE GENOMIC DNA]</scope>
    <source>
        <strain evidence="1 2">DSM 101533</strain>
    </source>
</reference>
<evidence type="ECO:0000313" key="1">
    <source>
        <dbReference type="EMBL" id="PRY78779.1"/>
    </source>
</evidence>
<dbReference type="RefSeq" id="WP_106355572.1">
    <property type="nucleotide sequence ID" value="NZ_PVTP01000003.1"/>
</dbReference>
<organism evidence="1 2">
    <name type="scientific">Yoonia maritima</name>
    <dbReference type="NCBI Taxonomy" id="1435347"/>
    <lineage>
        <taxon>Bacteria</taxon>
        <taxon>Pseudomonadati</taxon>
        <taxon>Pseudomonadota</taxon>
        <taxon>Alphaproteobacteria</taxon>
        <taxon>Rhodobacterales</taxon>
        <taxon>Paracoccaceae</taxon>
        <taxon>Yoonia</taxon>
    </lineage>
</organism>
<dbReference type="Gene3D" id="1.10.600.10">
    <property type="entry name" value="Farnesyl Diphosphate Synthase"/>
    <property type="match status" value="1"/>
</dbReference>
<sequence>MSLNACAALVEKADPERFRATMAAPVAARRVLFPLYAFNVEVARAPWVTEEPMIAEMRLQWWRDALEEIAGDTKPRKHEVVDALAEVLDAEGATLLDGLIAARRWDIYKDPFEDTAHFDSYIDATSGHLMWTAARLLGQGDEAVIRDFAYGVGAANMFRAIPDLEERGRKPLLDGSESGVLALAQSAEARLTAAIKKRKTIAVDAAPVLYAGYLARPVLRQIHKEPGKVARGALGLPPLREHLRFTNVALRGWWR</sequence>
<gene>
    <name evidence="1" type="ORF">CLV80_103104</name>
</gene>
<protein>
    <submittedName>
        <fullName evidence="1">Phytoene/squalene synthetase</fullName>
    </submittedName>
</protein>
<evidence type="ECO:0000313" key="2">
    <source>
        <dbReference type="Proteomes" id="UP000238007"/>
    </source>
</evidence>
<comment type="caution">
    <text evidence="1">The sequence shown here is derived from an EMBL/GenBank/DDBJ whole genome shotgun (WGS) entry which is preliminary data.</text>
</comment>
<dbReference type="AlphaFoldDB" id="A0A2T0W1C5"/>
<name>A0A2T0W1C5_9RHOB</name>
<dbReference type="EMBL" id="PVTP01000003">
    <property type="protein sequence ID" value="PRY78779.1"/>
    <property type="molecule type" value="Genomic_DNA"/>
</dbReference>
<proteinExistence type="predicted"/>
<dbReference type="OrthoDB" id="9814909at2"/>
<dbReference type="InterPro" id="IPR002060">
    <property type="entry name" value="Squ/phyt_synthse"/>
</dbReference>